<dbReference type="SUPFAM" id="SSF49464">
    <property type="entry name" value="Carboxypeptidase regulatory domain-like"/>
    <property type="match status" value="1"/>
</dbReference>
<feature type="domain" description="TonB-dependent receptor plug" evidence="11">
    <location>
        <begin position="143"/>
        <end position="248"/>
    </location>
</feature>
<keyword evidence="7 8" id="KW-0998">Cell outer membrane</keyword>
<feature type="domain" description="TonB-dependent receptor-like beta-barrel" evidence="10">
    <location>
        <begin position="321"/>
        <end position="741"/>
    </location>
</feature>
<evidence type="ECO:0000256" key="7">
    <source>
        <dbReference type="ARBA" id="ARBA00023237"/>
    </source>
</evidence>
<dbReference type="InterPro" id="IPR000531">
    <property type="entry name" value="Beta-barrel_TonB"/>
</dbReference>
<dbReference type="Gene3D" id="2.60.40.1120">
    <property type="entry name" value="Carboxypeptidase-like, regulatory domain"/>
    <property type="match status" value="1"/>
</dbReference>
<evidence type="ECO:0000256" key="6">
    <source>
        <dbReference type="ARBA" id="ARBA00023136"/>
    </source>
</evidence>
<dbReference type="PROSITE" id="PS52016">
    <property type="entry name" value="TONB_DEPENDENT_REC_3"/>
    <property type="match status" value="1"/>
</dbReference>
<comment type="caution">
    <text evidence="12">The sequence shown here is derived from an EMBL/GenBank/DDBJ whole genome shotgun (WGS) entry which is preliminary data.</text>
</comment>
<dbReference type="EMBL" id="JANDHW010000005">
    <property type="protein sequence ID" value="MCP9611847.1"/>
    <property type="molecule type" value="Genomic_DNA"/>
</dbReference>
<keyword evidence="3 8" id="KW-1134">Transmembrane beta strand</keyword>
<sequence length="778" mass="88176">MKRILSVIVCVFIYLTAMAVNPVNYSFKGVIKDKKTGESLPYISVYIEELSGNKFESVPGHRHRFEHSYNLSYMSDEKGEFLANVPHDGRYEVKVTGVGYLPLVKTIEVKNGKSPDLELMLDTQVFQTPEVVVSANRNETNRKDAPVIVNVLNMKTFETVNSCDLSKALNFQSGLRVETDCQNCGFSQVRINGLDGPYSQILIDSRPVLSALAGVYGLEQLPTNMIDRVEIVRGGGSALFGSNAVAGTINIITKDPVNNSFRAATNFTAINGNAWESVVDGNVSLVSDDHKYGLSAYQFFRKRSPVDIDGDGFSELPKLDSRNFGMRGFLRPTKMSRLTLEYHTAYEYRRGGNMFDEPPHKADIAEQTNHYINGGSATYDIFFKEYKHKLSLYGSLQHISRDSYYGSHQDENAYGKTTDMTWVTGGTYVLNYSHFLFSPGTFTAGVEYQSNGLKDEMTGYNRHLDQQVKIGSGYFQNEWKDNYYSILVGARVDKHNLIHRLIFSPRVNFLYKPSEAVQSRLTFSTGFRAPQAYDEDLHVSMVGGQGMVIKLAPNLKEERSLSYSASVDLYGNWGVWQGNLLGEAFYTDLRNVFVLEPLPDENGYSVQERRNGKGARVYGINLDGKLAYGNLSQLQMGFTLQRSRYKADHIWSDEAAPVRNMLRTPDYYGYLTYTYNVTKAFKVYLSGTFTGKMYVPHFAGYIQHDRLEQSPLFFDMSPKLSYDFKLYRNLILQVDAGVQNIFDSRQRDFDKNADRDSQYIYGPSQPRSYYVGFKLMNL</sequence>
<dbReference type="Gene3D" id="2.170.130.10">
    <property type="entry name" value="TonB-dependent receptor, plug domain"/>
    <property type="match status" value="1"/>
</dbReference>
<evidence type="ECO:0000313" key="13">
    <source>
        <dbReference type="Proteomes" id="UP001205603"/>
    </source>
</evidence>
<evidence type="ECO:0000313" key="12">
    <source>
        <dbReference type="EMBL" id="MCP9611847.1"/>
    </source>
</evidence>
<keyword evidence="2 8" id="KW-0813">Transport</keyword>
<name>A0ABT1MGU5_9BACT</name>
<keyword evidence="12" id="KW-0675">Receptor</keyword>
<dbReference type="Pfam" id="PF00593">
    <property type="entry name" value="TonB_dep_Rec_b-barrel"/>
    <property type="match status" value="1"/>
</dbReference>
<accession>A0ABT1MGU5</accession>
<dbReference type="Gene3D" id="2.40.170.20">
    <property type="entry name" value="TonB-dependent receptor, beta-barrel domain"/>
    <property type="match status" value="1"/>
</dbReference>
<dbReference type="RefSeq" id="WP_255026913.1">
    <property type="nucleotide sequence ID" value="NZ_JANDHW010000005.1"/>
</dbReference>
<comment type="subcellular location">
    <subcellularLocation>
        <location evidence="1 8">Cell outer membrane</location>
        <topology evidence="1 8">Multi-pass membrane protein</topology>
    </subcellularLocation>
</comment>
<dbReference type="InterPro" id="IPR012910">
    <property type="entry name" value="Plug_dom"/>
</dbReference>
<keyword evidence="6 8" id="KW-0472">Membrane</keyword>
<evidence type="ECO:0000256" key="1">
    <source>
        <dbReference type="ARBA" id="ARBA00004571"/>
    </source>
</evidence>
<dbReference type="PANTHER" id="PTHR30069">
    <property type="entry name" value="TONB-DEPENDENT OUTER MEMBRANE RECEPTOR"/>
    <property type="match status" value="1"/>
</dbReference>
<dbReference type="SUPFAM" id="SSF56935">
    <property type="entry name" value="Porins"/>
    <property type="match status" value="1"/>
</dbReference>
<dbReference type="InterPro" id="IPR008969">
    <property type="entry name" value="CarboxyPept-like_regulatory"/>
</dbReference>
<comment type="similarity">
    <text evidence="8 9">Belongs to the TonB-dependent receptor family.</text>
</comment>
<evidence type="ECO:0000256" key="5">
    <source>
        <dbReference type="ARBA" id="ARBA00023077"/>
    </source>
</evidence>
<organism evidence="12 13">
    <name type="scientific">Coprobacter tertius</name>
    <dbReference type="NCBI Taxonomy" id="2944915"/>
    <lineage>
        <taxon>Bacteria</taxon>
        <taxon>Pseudomonadati</taxon>
        <taxon>Bacteroidota</taxon>
        <taxon>Bacteroidia</taxon>
        <taxon>Bacteroidales</taxon>
        <taxon>Barnesiellaceae</taxon>
        <taxon>Coprobacter</taxon>
    </lineage>
</organism>
<protein>
    <submittedName>
        <fullName evidence="12">TonB-dependent receptor</fullName>
    </submittedName>
</protein>
<evidence type="ECO:0000256" key="9">
    <source>
        <dbReference type="RuleBase" id="RU003357"/>
    </source>
</evidence>
<keyword evidence="13" id="KW-1185">Reference proteome</keyword>
<keyword evidence="4 8" id="KW-0812">Transmembrane</keyword>
<proteinExistence type="inferred from homology"/>
<dbReference type="InterPro" id="IPR036942">
    <property type="entry name" value="Beta-barrel_TonB_sf"/>
</dbReference>
<dbReference type="Proteomes" id="UP001205603">
    <property type="component" value="Unassembled WGS sequence"/>
</dbReference>
<dbReference type="Pfam" id="PF07715">
    <property type="entry name" value="Plug"/>
    <property type="match status" value="1"/>
</dbReference>
<gene>
    <name evidence="12" type="ORF">NMU02_07055</name>
</gene>
<evidence type="ECO:0000256" key="3">
    <source>
        <dbReference type="ARBA" id="ARBA00022452"/>
    </source>
</evidence>
<evidence type="ECO:0000256" key="4">
    <source>
        <dbReference type="ARBA" id="ARBA00022692"/>
    </source>
</evidence>
<dbReference type="PANTHER" id="PTHR30069:SF57">
    <property type="entry name" value="TONB-DEPENDENT RECEPTOR"/>
    <property type="match status" value="1"/>
</dbReference>
<reference evidence="12 13" key="1">
    <citation type="submission" date="2022-07" db="EMBL/GenBank/DDBJ databases">
        <title>Fecal culturing of patients with breast cancer.</title>
        <authorList>
            <person name="Teng N.M.Y."/>
            <person name="Kiu R."/>
            <person name="Evans R."/>
            <person name="Baker D.J."/>
            <person name="Zenner C."/>
            <person name="Robinson S.D."/>
            <person name="Hall L.J."/>
        </authorList>
    </citation>
    <scope>NUCLEOTIDE SEQUENCE [LARGE SCALE GENOMIC DNA]</scope>
    <source>
        <strain evidence="12 13">LH1063</strain>
    </source>
</reference>
<evidence type="ECO:0000259" key="11">
    <source>
        <dbReference type="Pfam" id="PF07715"/>
    </source>
</evidence>
<dbReference type="InterPro" id="IPR039426">
    <property type="entry name" value="TonB-dep_rcpt-like"/>
</dbReference>
<dbReference type="InterPro" id="IPR037066">
    <property type="entry name" value="Plug_dom_sf"/>
</dbReference>
<evidence type="ECO:0000256" key="2">
    <source>
        <dbReference type="ARBA" id="ARBA00022448"/>
    </source>
</evidence>
<evidence type="ECO:0000256" key="8">
    <source>
        <dbReference type="PROSITE-ProRule" id="PRU01360"/>
    </source>
</evidence>
<evidence type="ECO:0000259" key="10">
    <source>
        <dbReference type="Pfam" id="PF00593"/>
    </source>
</evidence>
<keyword evidence="5 9" id="KW-0798">TonB box</keyword>